<dbReference type="EMBL" id="FWXW01000001">
    <property type="protein sequence ID" value="SMC39447.1"/>
    <property type="molecule type" value="Genomic_DNA"/>
</dbReference>
<evidence type="ECO:0000313" key="3">
    <source>
        <dbReference type="EMBL" id="SMC39447.1"/>
    </source>
</evidence>
<keyword evidence="4" id="KW-1185">Reference proteome</keyword>
<dbReference type="AlphaFoldDB" id="A0A1W1YTB5"/>
<feature type="transmembrane region" description="Helical" evidence="1">
    <location>
        <begin position="16"/>
        <end position="41"/>
    </location>
</feature>
<feature type="domain" description="DUF5658" evidence="2">
    <location>
        <begin position="19"/>
        <end position="107"/>
    </location>
</feature>
<feature type="transmembrane region" description="Helical" evidence="1">
    <location>
        <begin position="87"/>
        <end position="107"/>
    </location>
</feature>
<keyword evidence="1" id="KW-0812">Transmembrane</keyword>
<dbReference type="Proteomes" id="UP000192790">
    <property type="component" value="Unassembled WGS sequence"/>
</dbReference>
<dbReference type="STRING" id="1122930.SAMN02745168_0645"/>
<reference evidence="3 4" key="1">
    <citation type="submission" date="2017-04" db="EMBL/GenBank/DDBJ databases">
        <authorList>
            <person name="Afonso C.L."/>
            <person name="Miller P.J."/>
            <person name="Scott M.A."/>
            <person name="Spackman E."/>
            <person name="Goraichik I."/>
            <person name="Dimitrov K.M."/>
            <person name="Suarez D.L."/>
            <person name="Swayne D.E."/>
        </authorList>
    </citation>
    <scope>NUCLEOTIDE SEQUENCE [LARGE SCALE GENOMIC DNA]</scope>
    <source>
        <strain evidence="3 4">DSM 12816</strain>
    </source>
</reference>
<name>A0A1W1YTB5_9FIRM</name>
<gene>
    <name evidence="3" type="ORF">SAMN02745168_0645</name>
</gene>
<protein>
    <recommendedName>
        <fullName evidence="2">DUF5658 domain-containing protein</fullName>
    </recommendedName>
</protein>
<dbReference type="RefSeq" id="WP_084233266.1">
    <property type="nucleotide sequence ID" value="NZ_FWXW01000001.1"/>
</dbReference>
<organism evidence="3 4">
    <name type="scientific">Papillibacter cinnamivorans DSM 12816</name>
    <dbReference type="NCBI Taxonomy" id="1122930"/>
    <lineage>
        <taxon>Bacteria</taxon>
        <taxon>Bacillati</taxon>
        <taxon>Bacillota</taxon>
        <taxon>Clostridia</taxon>
        <taxon>Eubacteriales</taxon>
        <taxon>Oscillospiraceae</taxon>
        <taxon>Papillibacter</taxon>
    </lineage>
</organism>
<sequence length="109" mass="11615">MDRYNIYAANNRIQHLIFIFILTITVMDAVCTAAGIRLGVIAEGNPLMAAPMYAAPGITAAAVCAGTAALLALIWRLRRRAPWAGAALLSVLAVKLGVVGLHLYWILAL</sequence>
<evidence type="ECO:0000256" key="1">
    <source>
        <dbReference type="SAM" id="Phobius"/>
    </source>
</evidence>
<dbReference type="InterPro" id="IPR043717">
    <property type="entry name" value="DUF5658"/>
</dbReference>
<feature type="transmembrane region" description="Helical" evidence="1">
    <location>
        <begin position="53"/>
        <end position="75"/>
    </location>
</feature>
<keyword evidence="1" id="KW-1133">Transmembrane helix</keyword>
<dbReference type="Pfam" id="PF18902">
    <property type="entry name" value="DUF5658"/>
    <property type="match status" value="1"/>
</dbReference>
<proteinExistence type="predicted"/>
<keyword evidence="1" id="KW-0472">Membrane</keyword>
<accession>A0A1W1YTB5</accession>
<evidence type="ECO:0000259" key="2">
    <source>
        <dbReference type="Pfam" id="PF18902"/>
    </source>
</evidence>
<evidence type="ECO:0000313" key="4">
    <source>
        <dbReference type="Proteomes" id="UP000192790"/>
    </source>
</evidence>